<accession>A0A3D9HCB0</accession>
<gene>
    <name evidence="2" type="ORF">DFQ10_101881</name>
</gene>
<feature type="transmembrane region" description="Helical" evidence="1">
    <location>
        <begin position="30"/>
        <end position="48"/>
    </location>
</feature>
<reference evidence="2 3" key="1">
    <citation type="submission" date="2018-07" db="EMBL/GenBank/DDBJ databases">
        <title>Genomic Encyclopedia of Type Strains, Phase III (KMG-III): the genomes of soil and plant-associated and newly described type strains.</title>
        <authorList>
            <person name="Whitman W."/>
        </authorList>
    </citation>
    <scope>NUCLEOTIDE SEQUENCE [LARGE SCALE GENOMIC DNA]</scope>
    <source>
        <strain evidence="2 3">CECT 7946</strain>
    </source>
</reference>
<dbReference type="Proteomes" id="UP000256980">
    <property type="component" value="Unassembled WGS sequence"/>
</dbReference>
<name>A0A3D9HCB0_9FLAO</name>
<evidence type="ECO:0000313" key="3">
    <source>
        <dbReference type="Proteomes" id="UP000256980"/>
    </source>
</evidence>
<proteinExistence type="predicted"/>
<organism evidence="2 3">
    <name type="scientific">Winogradskyella eximia</name>
    <dbReference type="NCBI Taxonomy" id="262006"/>
    <lineage>
        <taxon>Bacteria</taxon>
        <taxon>Pseudomonadati</taxon>
        <taxon>Bacteroidota</taxon>
        <taxon>Flavobacteriia</taxon>
        <taxon>Flavobacteriales</taxon>
        <taxon>Flavobacteriaceae</taxon>
        <taxon>Winogradskyella</taxon>
    </lineage>
</organism>
<keyword evidence="1" id="KW-0472">Membrane</keyword>
<feature type="transmembrane region" description="Helical" evidence="1">
    <location>
        <begin position="7"/>
        <end position="24"/>
    </location>
</feature>
<keyword evidence="3" id="KW-1185">Reference proteome</keyword>
<evidence type="ECO:0000256" key="1">
    <source>
        <dbReference type="SAM" id="Phobius"/>
    </source>
</evidence>
<keyword evidence="1" id="KW-1133">Transmembrane helix</keyword>
<comment type="caution">
    <text evidence="2">The sequence shown here is derived from an EMBL/GenBank/DDBJ whole genome shotgun (WGS) entry which is preliminary data.</text>
</comment>
<dbReference type="AlphaFoldDB" id="A0A3D9HCB0"/>
<protein>
    <submittedName>
        <fullName evidence="2">Uncharacterized protein</fullName>
    </submittedName>
</protein>
<evidence type="ECO:0000313" key="2">
    <source>
        <dbReference type="EMBL" id="RED47100.1"/>
    </source>
</evidence>
<keyword evidence="1" id="KW-0812">Transmembrane</keyword>
<dbReference type="EMBL" id="QRDV01000001">
    <property type="protein sequence ID" value="RED47100.1"/>
    <property type="molecule type" value="Genomic_DNA"/>
</dbReference>
<sequence length="52" mass="5897">MVVNKTKLLAAIFIIVGSVLLFINDLKFNPLILIFKTIGFGLFIYVLVKEKK</sequence>